<dbReference type="AlphaFoldDB" id="D6Y7S8"/>
<feature type="transmembrane region" description="Helical" evidence="1">
    <location>
        <begin position="311"/>
        <end position="328"/>
    </location>
</feature>
<evidence type="ECO:0000313" key="3">
    <source>
        <dbReference type="Proteomes" id="UP000006640"/>
    </source>
</evidence>
<feature type="transmembrane region" description="Helical" evidence="1">
    <location>
        <begin position="400"/>
        <end position="420"/>
    </location>
</feature>
<proteinExistence type="predicted"/>
<feature type="transmembrane region" description="Helical" evidence="1">
    <location>
        <begin position="207"/>
        <end position="235"/>
    </location>
</feature>
<name>D6Y7S8_THEBD</name>
<keyword evidence="3" id="KW-1185">Reference proteome</keyword>
<accession>D6Y7S8</accession>
<dbReference type="HOGENOM" id="CLU_579903_0_0_11"/>
<feature type="transmembrane region" description="Helical" evidence="1">
    <location>
        <begin position="143"/>
        <end position="169"/>
    </location>
</feature>
<dbReference type="EMBL" id="CP001874">
    <property type="protein sequence ID" value="ADG87747.1"/>
    <property type="molecule type" value="Genomic_DNA"/>
</dbReference>
<feature type="transmembrane region" description="Helical" evidence="1">
    <location>
        <begin position="369"/>
        <end position="388"/>
    </location>
</feature>
<organism evidence="2 3">
    <name type="scientific">Thermobispora bispora (strain ATCC 19993 / DSM 43833 / CBS 139.67 / JCM 10125 / KCTC 9307 / NBRC 14880 / R51)</name>
    <dbReference type="NCBI Taxonomy" id="469371"/>
    <lineage>
        <taxon>Bacteria</taxon>
        <taxon>Bacillati</taxon>
        <taxon>Actinomycetota</taxon>
        <taxon>Actinomycetes</taxon>
        <taxon>Streptosporangiales</taxon>
        <taxon>Streptosporangiaceae</taxon>
        <taxon>Thermobispora</taxon>
    </lineage>
</organism>
<gene>
    <name evidence="2" type="ordered locus">Tbis_1024</name>
</gene>
<dbReference type="OrthoDB" id="3503478at2"/>
<dbReference type="RefSeq" id="WP_013131280.1">
    <property type="nucleotide sequence ID" value="NC_014165.1"/>
</dbReference>
<keyword evidence="1" id="KW-0812">Transmembrane</keyword>
<feature type="transmembrane region" description="Helical" evidence="1">
    <location>
        <begin position="95"/>
        <end position="122"/>
    </location>
</feature>
<feature type="transmembrane region" description="Helical" evidence="1">
    <location>
        <begin position="335"/>
        <end position="357"/>
    </location>
</feature>
<sequence>MDHAIPVGLILITGVVLAIVAQRKGWQPSLAVTLAAGIGVRVLILVLAAVDSWQPVDYARSFRPAGEAILNHRDPVLESNGGWHFLPMIPYWYGLLLWMGIPWEFAGRLVTVVCDIVLIPLVGKLAGPPNERLRAFQYACNPLAILVASVHGQVEPVSLVFAVAAFVVARGPGGWRRPEPLPWLRPRELVRRFTHPLEEDRGATSRAFWAGVLMGLALSAKSWPVILVPALLMFLPGLRSRVISVVAIGVPPVLLLLSLPLGGWTAWEQLPEVLKIIGLRPGDVRPITGDWGWTAVLNGGEWVLNPTAAKIGQYMIYAATLACLYWWRKADPIDVSIAILLAFMIFTPRLGAQYLLWFMPFLVARPTRWAWPTIIGCSLWAAVGYLVLTQFPGVTWYRLHSPWAISSVVLFPLIIAAMPWRRREAEESGPDAITARPAAAPTQ</sequence>
<dbReference type="Proteomes" id="UP000006640">
    <property type="component" value="Chromosome"/>
</dbReference>
<keyword evidence="1" id="KW-1133">Transmembrane helix</keyword>
<dbReference type="eggNOG" id="ENOG5033QW8">
    <property type="taxonomic scope" value="Bacteria"/>
</dbReference>
<evidence type="ECO:0008006" key="4">
    <source>
        <dbReference type="Google" id="ProtNLM"/>
    </source>
</evidence>
<protein>
    <recommendedName>
        <fullName evidence="4">DUF2029 domain-containing protein</fullName>
    </recommendedName>
</protein>
<evidence type="ECO:0000256" key="1">
    <source>
        <dbReference type="SAM" id="Phobius"/>
    </source>
</evidence>
<reference evidence="2 3" key="1">
    <citation type="submission" date="2010-01" db="EMBL/GenBank/DDBJ databases">
        <title>The complete genome of Thermobispora bispora DSM 43833.</title>
        <authorList>
            <consortium name="US DOE Joint Genome Institute (JGI-PGF)"/>
            <person name="Lucas S."/>
            <person name="Copeland A."/>
            <person name="Lapidus A."/>
            <person name="Glavina del Rio T."/>
            <person name="Dalin E."/>
            <person name="Tice H."/>
            <person name="Bruce D."/>
            <person name="Goodwin L."/>
            <person name="Pitluck S."/>
            <person name="Kyrpides N."/>
            <person name="Mavromatis K."/>
            <person name="Ivanova N."/>
            <person name="Mikhailova N."/>
            <person name="Chertkov O."/>
            <person name="Brettin T."/>
            <person name="Detter J.C."/>
            <person name="Han C."/>
            <person name="Larimer F."/>
            <person name="Land M."/>
            <person name="Hauser L."/>
            <person name="Markowitz V."/>
            <person name="Cheng J.-F."/>
            <person name="Hugenholtz P."/>
            <person name="Woyke T."/>
            <person name="Wu D."/>
            <person name="Jando M."/>
            <person name="Schneider S."/>
            <person name="Klenk H.-P."/>
            <person name="Eisen J.A."/>
        </authorList>
    </citation>
    <scope>NUCLEOTIDE SEQUENCE [LARGE SCALE GENOMIC DNA]</scope>
    <source>
        <strain evidence="3">ATCC 19993 / DSM 43833 / CBS 139.67 / JCM 10125 / KCTC 9307 / NBRC 14880 / R51</strain>
    </source>
</reference>
<feature type="transmembrane region" description="Helical" evidence="1">
    <location>
        <begin position="6"/>
        <end position="22"/>
    </location>
</feature>
<dbReference type="KEGG" id="tbi:Tbis_1024"/>
<feature type="transmembrane region" description="Helical" evidence="1">
    <location>
        <begin position="242"/>
        <end position="261"/>
    </location>
</feature>
<feature type="transmembrane region" description="Helical" evidence="1">
    <location>
        <begin position="29"/>
        <end position="50"/>
    </location>
</feature>
<keyword evidence="1" id="KW-0472">Membrane</keyword>
<evidence type="ECO:0000313" key="2">
    <source>
        <dbReference type="EMBL" id="ADG87747.1"/>
    </source>
</evidence>